<evidence type="ECO:0000313" key="1">
    <source>
        <dbReference type="EMBL" id="MFL0266829.1"/>
    </source>
</evidence>
<accession>A0ABW8TMD6</accession>
<comment type="caution">
    <text evidence="1">The sequence shown here is derived from an EMBL/GenBank/DDBJ whole genome shotgun (WGS) entry which is preliminary data.</text>
</comment>
<dbReference type="Gene3D" id="3.40.50.360">
    <property type="match status" value="1"/>
</dbReference>
<dbReference type="Proteomes" id="UP001623661">
    <property type="component" value="Unassembled WGS sequence"/>
</dbReference>
<organism evidence="1 2">
    <name type="scientific">Candidatus Clostridium radicumherbarum</name>
    <dbReference type="NCBI Taxonomy" id="3381662"/>
    <lineage>
        <taxon>Bacteria</taxon>
        <taxon>Bacillati</taxon>
        <taxon>Bacillota</taxon>
        <taxon>Clostridia</taxon>
        <taxon>Eubacteriales</taxon>
        <taxon>Clostridiaceae</taxon>
        <taxon>Clostridium</taxon>
    </lineage>
</organism>
<protein>
    <submittedName>
        <fullName evidence="1">Flavodoxin family protein</fullName>
    </submittedName>
</protein>
<dbReference type="InterPro" id="IPR029039">
    <property type="entry name" value="Flavoprotein-like_sf"/>
</dbReference>
<name>A0ABW8TMD6_9CLOT</name>
<gene>
    <name evidence="1" type="ORF">ACJDUH_01850</name>
</gene>
<evidence type="ECO:0000313" key="2">
    <source>
        <dbReference type="Proteomes" id="UP001623661"/>
    </source>
</evidence>
<dbReference type="EMBL" id="JBJHZY010000001">
    <property type="protein sequence ID" value="MFL0266829.1"/>
    <property type="molecule type" value="Genomic_DNA"/>
</dbReference>
<dbReference type="SUPFAM" id="SSF52218">
    <property type="entry name" value="Flavoproteins"/>
    <property type="match status" value="1"/>
</dbReference>
<sequence>MDTRNRKGILGYILAGRDASQNRLTVIKPTMYNPSDYDLVIIGSPIWASRISTPVRTYIEENKARFKKAALFCTAAGDVKDKA</sequence>
<proteinExistence type="predicted"/>
<reference evidence="1 2" key="1">
    <citation type="submission" date="2024-11" db="EMBL/GenBank/DDBJ databases">
        <authorList>
            <person name="Heng Y.C."/>
            <person name="Lim A.C.H."/>
            <person name="Lee J.K.Y."/>
            <person name="Kittelmann S."/>
        </authorList>
    </citation>
    <scope>NUCLEOTIDE SEQUENCE [LARGE SCALE GENOMIC DNA]</scope>
    <source>
        <strain evidence="1 2">WILCCON 0202</strain>
    </source>
</reference>
<dbReference type="RefSeq" id="WP_406763450.1">
    <property type="nucleotide sequence ID" value="NZ_JBJHZY010000001.1"/>
</dbReference>
<keyword evidence="2" id="KW-1185">Reference proteome</keyword>